<dbReference type="PANTHER" id="PTHR30055">
    <property type="entry name" value="HTH-TYPE TRANSCRIPTIONAL REGULATOR RUTR"/>
    <property type="match status" value="1"/>
</dbReference>
<proteinExistence type="predicted"/>
<sequence>MAKPVAPRGLARDRVLDAAMTLFAEHGVHGTSLQMIADRVGVSKAAVYYQFQSKEGIALEVIRPSIEDIARVIRIADALPDQQQQRAVAISGLVEMVVRHRRLAVVFYGDPAIDALVLSDPEFNAVTGRLRELLEGPERDPVDRIAFSVFCSGVGRAAADPELADIDDEDLHRALLELSGRILSPVEQPSQP</sequence>
<dbReference type="RefSeq" id="WP_263995831.1">
    <property type="nucleotide sequence ID" value="NZ_JACKVK010000008.1"/>
</dbReference>
<gene>
    <name evidence="4" type="ORF">H7K45_10895</name>
</gene>
<dbReference type="SUPFAM" id="SSF46689">
    <property type="entry name" value="Homeodomain-like"/>
    <property type="match status" value="1"/>
</dbReference>
<evidence type="ECO:0000256" key="1">
    <source>
        <dbReference type="ARBA" id="ARBA00023125"/>
    </source>
</evidence>
<dbReference type="GO" id="GO:0003700">
    <property type="term" value="F:DNA-binding transcription factor activity"/>
    <property type="evidence" value="ECO:0007669"/>
    <property type="project" value="TreeGrafter"/>
</dbReference>
<keyword evidence="1 2" id="KW-0238">DNA-binding</keyword>
<dbReference type="EMBL" id="JACKVK010000008">
    <property type="protein sequence ID" value="MCV7421046.1"/>
    <property type="molecule type" value="Genomic_DNA"/>
</dbReference>
<keyword evidence="5" id="KW-1185">Reference proteome</keyword>
<dbReference type="Pfam" id="PF00440">
    <property type="entry name" value="TetR_N"/>
    <property type="match status" value="1"/>
</dbReference>
<dbReference type="InterPro" id="IPR009057">
    <property type="entry name" value="Homeodomain-like_sf"/>
</dbReference>
<reference evidence="4" key="2">
    <citation type="journal article" date="2022" name="BMC Genomics">
        <title>Comparative genome analysis of mycobacteria focusing on tRNA and non-coding RNA.</title>
        <authorList>
            <person name="Behra P.R.K."/>
            <person name="Pettersson B.M.F."/>
            <person name="Ramesh M."/>
            <person name="Das S."/>
            <person name="Dasgupta S."/>
            <person name="Kirsebom L.A."/>
        </authorList>
    </citation>
    <scope>NUCLEOTIDE SEQUENCE</scope>
    <source>
        <strain evidence="4">DSM 44838</strain>
    </source>
</reference>
<dbReference type="Proteomes" id="UP001141629">
    <property type="component" value="Unassembled WGS sequence"/>
</dbReference>
<dbReference type="GO" id="GO:0000976">
    <property type="term" value="F:transcription cis-regulatory region binding"/>
    <property type="evidence" value="ECO:0007669"/>
    <property type="project" value="TreeGrafter"/>
</dbReference>
<feature type="DNA-binding region" description="H-T-H motif" evidence="2">
    <location>
        <begin position="32"/>
        <end position="51"/>
    </location>
</feature>
<reference evidence="4" key="1">
    <citation type="submission" date="2020-07" db="EMBL/GenBank/DDBJ databases">
        <authorList>
            <person name="Pettersson B.M.F."/>
            <person name="Behra P.R.K."/>
            <person name="Ramesh M."/>
            <person name="Das S."/>
            <person name="Dasgupta S."/>
            <person name="Kirsebom L.A."/>
        </authorList>
    </citation>
    <scope>NUCLEOTIDE SEQUENCE</scope>
    <source>
        <strain evidence="4">DSM 44838</strain>
    </source>
</reference>
<evidence type="ECO:0000313" key="5">
    <source>
        <dbReference type="Proteomes" id="UP001141629"/>
    </source>
</evidence>
<dbReference type="PROSITE" id="PS50977">
    <property type="entry name" value="HTH_TETR_2"/>
    <property type="match status" value="1"/>
</dbReference>
<dbReference type="AlphaFoldDB" id="A0A9X2Z1A1"/>
<dbReference type="PRINTS" id="PR00455">
    <property type="entry name" value="HTHTETR"/>
</dbReference>
<comment type="caution">
    <text evidence="4">The sequence shown here is derived from an EMBL/GenBank/DDBJ whole genome shotgun (WGS) entry which is preliminary data.</text>
</comment>
<dbReference type="InterPro" id="IPR001647">
    <property type="entry name" value="HTH_TetR"/>
</dbReference>
<accession>A0A9X2Z1A1</accession>
<dbReference type="Gene3D" id="1.10.357.10">
    <property type="entry name" value="Tetracycline Repressor, domain 2"/>
    <property type="match status" value="1"/>
</dbReference>
<evidence type="ECO:0000259" key="3">
    <source>
        <dbReference type="PROSITE" id="PS50977"/>
    </source>
</evidence>
<organism evidence="4 5">
    <name type="scientific">Mycobacterium yunnanensis</name>
    <dbReference type="NCBI Taxonomy" id="368477"/>
    <lineage>
        <taxon>Bacteria</taxon>
        <taxon>Bacillati</taxon>
        <taxon>Actinomycetota</taxon>
        <taxon>Actinomycetes</taxon>
        <taxon>Mycobacteriales</taxon>
        <taxon>Mycobacteriaceae</taxon>
        <taxon>Mycobacterium</taxon>
    </lineage>
</organism>
<feature type="domain" description="HTH tetR-type" evidence="3">
    <location>
        <begin position="9"/>
        <end position="69"/>
    </location>
</feature>
<dbReference type="InterPro" id="IPR050109">
    <property type="entry name" value="HTH-type_TetR-like_transc_reg"/>
</dbReference>
<evidence type="ECO:0000313" key="4">
    <source>
        <dbReference type="EMBL" id="MCV7421046.1"/>
    </source>
</evidence>
<name>A0A9X2Z1A1_9MYCO</name>
<evidence type="ECO:0000256" key="2">
    <source>
        <dbReference type="PROSITE-ProRule" id="PRU00335"/>
    </source>
</evidence>
<dbReference type="PANTHER" id="PTHR30055:SF226">
    <property type="entry name" value="HTH-TYPE TRANSCRIPTIONAL REGULATOR PKSA"/>
    <property type="match status" value="1"/>
</dbReference>
<protein>
    <submittedName>
        <fullName evidence="4">TetR/AcrR family transcriptional regulator</fullName>
    </submittedName>
</protein>